<organism evidence="1 2">
    <name type="scientific">Paludibaculum fermentans</name>
    <dbReference type="NCBI Taxonomy" id="1473598"/>
    <lineage>
        <taxon>Bacteria</taxon>
        <taxon>Pseudomonadati</taxon>
        <taxon>Acidobacteriota</taxon>
        <taxon>Terriglobia</taxon>
        <taxon>Bryobacterales</taxon>
        <taxon>Bryobacteraceae</taxon>
        <taxon>Paludibaculum</taxon>
    </lineage>
</organism>
<evidence type="ECO:0000313" key="2">
    <source>
        <dbReference type="Proteomes" id="UP000593892"/>
    </source>
</evidence>
<evidence type="ECO:0000313" key="1">
    <source>
        <dbReference type="EMBL" id="QOY88860.1"/>
    </source>
</evidence>
<gene>
    <name evidence="1" type="ORF">IRI77_02550</name>
</gene>
<accession>A0A7S7NSE9</accession>
<dbReference type="AlphaFoldDB" id="A0A7S7NSE9"/>
<keyword evidence="2" id="KW-1185">Reference proteome</keyword>
<proteinExistence type="predicted"/>
<dbReference type="RefSeq" id="WP_194450523.1">
    <property type="nucleotide sequence ID" value="NZ_CP063849.1"/>
</dbReference>
<reference evidence="1 2" key="1">
    <citation type="submission" date="2020-10" db="EMBL/GenBank/DDBJ databases">
        <title>Complete genome sequence of Paludibaculum fermentans P105T, a facultatively anaerobic acidobacterium capable of dissimilatory Fe(III) reduction.</title>
        <authorList>
            <person name="Dedysh S.N."/>
            <person name="Beletsky A.V."/>
            <person name="Kulichevskaya I.S."/>
            <person name="Mardanov A.V."/>
            <person name="Ravin N.V."/>
        </authorList>
    </citation>
    <scope>NUCLEOTIDE SEQUENCE [LARGE SCALE GENOMIC DNA]</scope>
    <source>
        <strain evidence="1 2">P105</strain>
    </source>
</reference>
<dbReference type="KEGG" id="pfer:IRI77_02550"/>
<sequence>MTKRVPGASFSETTGIEPALEAEVGEIRRLLVESSLESLGLASGLLENLTREIQHAVENGNIYREADLRVLLRELNCLRELTDQGAILTAGYLQTLLGPAMDCFGGQADLESRTSRIHVQA</sequence>
<protein>
    <submittedName>
        <fullName evidence="1">Uncharacterized protein</fullName>
    </submittedName>
</protein>
<dbReference type="EMBL" id="CP063849">
    <property type="protein sequence ID" value="QOY88860.1"/>
    <property type="molecule type" value="Genomic_DNA"/>
</dbReference>
<name>A0A7S7NSE9_PALFE</name>
<dbReference type="Proteomes" id="UP000593892">
    <property type="component" value="Chromosome"/>
</dbReference>